<dbReference type="Pfam" id="PF08524">
    <property type="entry name" value="rRNA_processing"/>
    <property type="match status" value="1"/>
</dbReference>
<dbReference type="InterPro" id="IPR013730">
    <property type="entry name" value="Fyv7/TAP26"/>
</dbReference>
<name>A0AAP0G645_9ASPA</name>
<evidence type="ECO:0000313" key="2">
    <source>
        <dbReference type="EMBL" id="KAK8940397.1"/>
    </source>
</evidence>
<dbReference type="PANTHER" id="PTHR15657:SF1">
    <property type="entry name" value="THYROID TRANSCRIPTION FACTOR 1-ASSOCIATED PROTEIN 26"/>
    <property type="match status" value="1"/>
</dbReference>
<dbReference type="Proteomes" id="UP001418222">
    <property type="component" value="Unassembled WGS sequence"/>
</dbReference>
<keyword evidence="3" id="KW-1185">Reference proteome</keyword>
<comment type="caution">
    <text evidence="2">The sequence shown here is derived from an EMBL/GenBank/DDBJ whole genome shotgun (WGS) entry which is preliminary data.</text>
</comment>
<dbReference type="AlphaFoldDB" id="A0AAP0G645"/>
<evidence type="ECO:0000313" key="3">
    <source>
        <dbReference type="Proteomes" id="UP001418222"/>
    </source>
</evidence>
<accession>A0AAP0G645</accession>
<gene>
    <name evidence="2" type="ORF">KSP39_PZI010438</name>
</gene>
<feature type="compositionally biased region" description="Basic residues" evidence="1">
    <location>
        <begin position="102"/>
        <end position="112"/>
    </location>
</feature>
<feature type="compositionally biased region" description="Polar residues" evidence="1">
    <location>
        <begin position="76"/>
        <end position="89"/>
    </location>
</feature>
<feature type="region of interest" description="Disordered" evidence="1">
    <location>
        <begin position="67"/>
        <end position="112"/>
    </location>
</feature>
<dbReference type="PANTHER" id="PTHR15657">
    <property type="entry name" value="THYROID TRANSCRIPTION FACTOR 1-ASSOCIATED PROTEIN 26"/>
    <property type="match status" value="1"/>
</dbReference>
<dbReference type="EMBL" id="JBBWWQ010000008">
    <property type="protein sequence ID" value="KAK8940397.1"/>
    <property type="molecule type" value="Genomic_DNA"/>
</dbReference>
<evidence type="ECO:0000256" key="1">
    <source>
        <dbReference type="SAM" id="MobiDB-lite"/>
    </source>
</evidence>
<dbReference type="GO" id="GO:0005634">
    <property type="term" value="C:nucleus"/>
    <property type="evidence" value="ECO:0007669"/>
    <property type="project" value="TreeGrafter"/>
</dbReference>
<protein>
    <submittedName>
        <fullName evidence="2">Uncharacterized protein</fullName>
    </submittedName>
</protein>
<proteinExistence type="predicted"/>
<reference evidence="2 3" key="1">
    <citation type="journal article" date="2022" name="Nat. Plants">
        <title>Genomes of leafy and leafless Platanthera orchids illuminate the evolution of mycoheterotrophy.</title>
        <authorList>
            <person name="Li M.H."/>
            <person name="Liu K.W."/>
            <person name="Li Z."/>
            <person name="Lu H.C."/>
            <person name="Ye Q.L."/>
            <person name="Zhang D."/>
            <person name="Wang J.Y."/>
            <person name="Li Y.F."/>
            <person name="Zhong Z.M."/>
            <person name="Liu X."/>
            <person name="Yu X."/>
            <person name="Liu D.K."/>
            <person name="Tu X.D."/>
            <person name="Liu B."/>
            <person name="Hao Y."/>
            <person name="Liao X.Y."/>
            <person name="Jiang Y.T."/>
            <person name="Sun W.H."/>
            <person name="Chen J."/>
            <person name="Chen Y.Q."/>
            <person name="Ai Y."/>
            <person name="Zhai J.W."/>
            <person name="Wu S.S."/>
            <person name="Zhou Z."/>
            <person name="Hsiao Y.Y."/>
            <person name="Wu W.L."/>
            <person name="Chen Y.Y."/>
            <person name="Lin Y.F."/>
            <person name="Hsu J.L."/>
            <person name="Li C.Y."/>
            <person name="Wang Z.W."/>
            <person name="Zhao X."/>
            <person name="Zhong W.Y."/>
            <person name="Ma X.K."/>
            <person name="Ma L."/>
            <person name="Huang J."/>
            <person name="Chen G.Z."/>
            <person name="Huang M.Z."/>
            <person name="Huang L."/>
            <person name="Peng D.H."/>
            <person name="Luo Y.B."/>
            <person name="Zou S.Q."/>
            <person name="Chen S.P."/>
            <person name="Lan S."/>
            <person name="Tsai W.C."/>
            <person name="Van de Peer Y."/>
            <person name="Liu Z.J."/>
        </authorList>
    </citation>
    <scope>NUCLEOTIDE SEQUENCE [LARGE SCALE GENOMIC DNA]</scope>
    <source>
        <strain evidence="2">Lor287</strain>
    </source>
</reference>
<feature type="region of interest" description="Disordered" evidence="1">
    <location>
        <begin position="1"/>
        <end position="29"/>
    </location>
</feature>
<organism evidence="2 3">
    <name type="scientific">Platanthera zijinensis</name>
    <dbReference type="NCBI Taxonomy" id="2320716"/>
    <lineage>
        <taxon>Eukaryota</taxon>
        <taxon>Viridiplantae</taxon>
        <taxon>Streptophyta</taxon>
        <taxon>Embryophyta</taxon>
        <taxon>Tracheophyta</taxon>
        <taxon>Spermatophyta</taxon>
        <taxon>Magnoliopsida</taxon>
        <taxon>Liliopsida</taxon>
        <taxon>Asparagales</taxon>
        <taxon>Orchidaceae</taxon>
        <taxon>Orchidoideae</taxon>
        <taxon>Orchideae</taxon>
        <taxon>Orchidinae</taxon>
        <taxon>Platanthera</taxon>
    </lineage>
</organism>
<sequence length="186" mass="21517">MKTNNRAGFGEDGSSNVDHLRNRKKNEKRIGGKALSLLAFAHAKSKPSGYNPSFIKKQREFYRNAKRISKFKKSIRQPSEPNKSHSSLPNIEAANEDAAVPKSRRIGKKKKSSLQFLSEQVERKRADVEKARVEREAMIHAKMEERLKVEAKRKFFRENMSKRTRSGQPVMKYRIQHLLEGLQEKP</sequence>